<dbReference type="EMBL" id="KN881650">
    <property type="protein sequence ID" value="KIY51557.1"/>
    <property type="molecule type" value="Genomic_DNA"/>
</dbReference>
<sequence>MIWSSAQPHSVSDMVSRCFEGHERDLAAIWARDTLGLTEDQYYHKAQTTKNLAKPWAELSISEHVTSPQRHSASTTLLLDDSPLKARLQPWNHACIREYVEMQRQRDLEIMQAFSEEGESEFEDAVLSLKYDETLLAVIGVLDALKHESNVASWLRKGGLFHPGGRMRGLTGPVDSHSRTSSPVSPDCVEPGKLWFDDEPILNAWVLRGKAALRELDIPLTPGLFME</sequence>
<dbReference type="Proteomes" id="UP000054144">
    <property type="component" value="Unassembled WGS sequence"/>
</dbReference>
<keyword evidence="2" id="KW-1185">Reference proteome</keyword>
<reference evidence="1 2" key="1">
    <citation type="journal article" date="2015" name="Fungal Genet. Biol.">
        <title>Evolution of novel wood decay mechanisms in Agaricales revealed by the genome sequences of Fistulina hepatica and Cylindrobasidium torrendii.</title>
        <authorList>
            <person name="Floudas D."/>
            <person name="Held B.W."/>
            <person name="Riley R."/>
            <person name="Nagy L.G."/>
            <person name="Koehler G."/>
            <person name="Ransdell A.S."/>
            <person name="Younus H."/>
            <person name="Chow J."/>
            <person name="Chiniquy J."/>
            <person name="Lipzen A."/>
            <person name="Tritt A."/>
            <person name="Sun H."/>
            <person name="Haridas S."/>
            <person name="LaButti K."/>
            <person name="Ohm R.A."/>
            <person name="Kues U."/>
            <person name="Blanchette R.A."/>
            <person name="Grigoriev I.V."/>
            <person name="Minto R.E."/>
            <person name="Hibbett D.S."/>
        </authorList>
    </citation>
    <scope>NUCLEOTIDE SEQUENCE [LARGE SCALE GENOMIC DNA]</scope>
    <source>
        <strain evidence="1 2">ATCC 64428</strain>
    </source>
</reference>
<protein>
    <submittedName>
        <fullName evidence="1">Uncharacterized protein</fullName>
    </submittedName>
</protein>
<dbReference type="OrthoDB" id="1711508at2759"/>
<dbReference type="AlphaFoldDB" id="A0A0D7AIY3"/>
<evidence type="ECO:0000313" key="1">
    <source>
        <dbReference type="EMBL" id="KIY51557.1"/>
    </source>
</evidence>
<gene>
    <name evidence="1" type="ORF">FISHEDRAFT_36900</name>
</gene>
<accession>A0A0D7AIY3</accession>
<dbReference type="InterPro" id="IPR023214">
    <property type="entry name" value="HAD_sf"/>
</dbReference>
<organism evidence="1 2">
    <name type="scientific">Fistulina hepatica ATCC 64428</name>
    <dbReference type="NCBI Taxonomy" id="1128425"/>
    <lineage>
        <taxon>Eukaryota</taxon>
        <taxon>Fungi</taxon>
        <taxon>Dikarya</taxon>
        <taxon>Basidiomycota</taxon>
        <taxon>Agaricomycotina</taxon>
        <taxon>Agaricomycetes</taxon>
        <taxon>Agaricomycetidae</taxon>
        <taxon>Agaricales</taxon>
        <taxon>Fistulinaceae</taxon>
        <taxon>Fistulina</taxon>
    </lineage>
</organism>
<proteinExistence type="predicted"/>
<name>A0A0D7AIY3_9AGAR</name>
<dbReference type="Gene3D" id="3.40.50.1000">
    <property type="entry name" value="HAD superfamily/HAD-like"/>
    <property type="match status" value="1"/>
</dbReference>
<evidence type="ECO:0000313" key="2">
    <source>
        <dbReference type="Proteomes" id="UP000054144"/>
    </source>
</evidence>